<name>A0A210PRT6_MIZYE</name>
<dbReference type="GO" id="GO:0005886">
    <property type="term" value="C:plasma membrane"/>
    <property type="evidence" value="ECO:0007669"/>
    <property type="project" value="TreeGrafter"/>
</dbReference>
<comment type="caution">
    <text evidence="1">The sequence shown here is derived from an EMBL/GenBank/DDBJ whole genome shotgun (WGS) entry which is preliminary data.</text>
</comment>
<dbReference type="Proteomes" id="UP000242188">
    <property type="component" value="Unassembled WGS sequence"/>
</dbReference>
<dbReference type="EMBL" id="NEDP02005539">
    <property type="protein sequence ID" value="OWF39164.1"/>
    <property type="molecule type" value="Genomic_DNA"/>
</dbReference>
<dbReference type="GO" id="GO:0005737">
    <property type="term" value="C:cytoplasm"/>
    <property type="evidence" value="ECO:0007669"/>
    <property type="project" value="TreeGrafter"/>
</dbReference>
<reference evidence="1 2" key="1">
    <citation type="journal article" date="2017" name="Nat. Ecol. Evol.">
        <title>Scallop genome provides insights into evolution of bilaterian karyotype and development.</title>
        <authorList>
            <person name="Wang S."/>
            <person name="Zhang J."/>
            <person name="Jiao W."/>
            <person name="Li J."/>
            <person name="Xun X."/>
            <person name="Sun Y."/>
            <person name="Guo X."/>
            <person name="Huan P."/>
            <person name="Dong B."/>
            <person name="Zhang L."/>
            <person name="Hu X."/>
            <person name="Sun X."/>
            <person name="Wang J."/>
            <person name="Zhao C."/>
            <person name="Wang Y."/>
            <person name="Wang D."/>
            <person name="Huang X."/>
            <person name="Wang R."/>
            <person name="Lv J."/>
            <person name="Li Y."/>
            <person name="Zhang Z."/>
            <person name="Liu B."/>
            <person name="Lu W."/>
            <person name="Hui Y."/>
            <person name="Liang J."/>
            <person name="Zhou Z."/>
            <person name="Hou R."/>
            <person name="Li X."/>
            <person name="Liu Y."/>
            <person name="Li H."/>
            <person name="Ning X."/>
            <person name="Lin Y."/>
            <person name="Zhao L."/>
            <person name="Xing Q."/>
            <person name="Dou J."/>
            <person name="Li Y."/>
            <person name="Mao J."/>
            <person name="Guo H."/>
            <person name="Dou H."/>
            <person name="Li T."/>
            <person name="Mu C."/>
            <person name="Jiang W."/>
            <person name="Fu Q."/>
            <person name="Fu X."/>
            <person name="Miao Y."/>
            <person name="Liu J."/>
            <person name="Yu Q."/>
            <person name="Li R."/>
            <person name="Liao H."/>
            <person name="Li X."/>
            <person name="Kong Y."/>
            <person name="Jiang Z."/>
            <person name="Chourrout D."/>
            <person name="Li R."/>
            <person name="Bao Z."/>
        </authorList>
    </citation>
    <scope>NUCLEOTIDE SEQUENCE [LARGE SCALE GENOMIC DNA]</scope>
    <source>
        <strain evidence="1 2">PY_sf001</strain>
    </source>
</reference>
<protein>
    <submittedName>
        <fullName evidence="1">Protein OSCP1</fullName>
    </submittedName>
</protein>
<dbReference type="PANTHER" id="PTHR21439:SF0">
    <property type="entry name" value="PROTEIN OSCP1"/>
    <property type="match status" value="1"/>
</dbReference>
<evidence type="ECO:0000313" key="2">
    <source>
        <dbReference type="Proteomes" id="UP000242188"/>
    </source>
</evidence>
<dbReference type="Pfam" id="PF10188">
    <property type="entry name" value="Oscp1"/>
    <property type="match status" value="1"/>
</dbReference>
<dbReference type="STRING" id="6573.A0A210PRT6"/>
<proteinExistence type="predicted"/>
<dbReference type="InterPro" id="IPR019332">
    <property type="entry name" value="OSCP1"/>
</dbReference>
<keyword evidence="2" id="KW-1185">Reference proteome</keyword>
<organism evidence="1 2">
    <name type="scientific">Mizuhopecten yessoensis</name>
    <name type="common">Japanese scallop</name>
    <name type="synonym">Patinopecten yessoensis</name>
    <dbReference type="NCBI Taxonomy" id="6573"/>
    <lineage>
        <taxon>Eukaryota</taxon>
        <taxon>Metazoa</taxon>
        <taxon>Spiralia</taxon>
        <taxon>Lophotrochozoa</taxon>
        <taxon>Mollusca</taxon>
        <taxon>Bivalvia</taxon>
        <taxon>Autobranchia</taxon>
        <taxon>Pteriomorphia</taxon>
        <taxon>Pectinida</taxon>
        <taxon>Pectinoidea</taxon>
        <taxon>Pectinidae</taxon>
        <taxon>Mizuhopecten</taxon>
    </lineage>
</organism>
<dbReference type="PANTHER" id="PTHR21439">
    <property type="entry name" value="OXIDORED-NITRO DOMAIN-CONTAINING PROTEIN"/>
    <property type="match status" value="1"/>
</dbReference>
<accession>A0A210PRT6</accession>
<sequence>MSFKTLPLLFINLGGEMIYILDQRLRAQNIADEKAKKVLHDIIATMYHKRFMEELFKPQPLYSKKAMRTVFDRLAHASIMRLNAASMDKLYDLMTMAFKFQVSLSLRPKDIILTTLNHIDAIKSLLDGAPQVQQQVDHVYRLLIETFGSLSLGEFQLIRQTLLNFFQDMHIRVSIFLKDKVQSSNGRFVLPDSGTLPWKTESPGTIRLYDASGNVRNTSQFPANGNFVPALQEGSFDIKGSRVTKLGTNMYSVVRTVETISSGVQRRQANVVSDIESNTPDPLAKAQLDLLSTLIGGRKSASKQEIRLNLFNNDQEEDDAAEATMKPIEMAESKVVKIDASKKQRGAELNKIMGELNVQDSASHDDDLLDLMDSA</sequence>
<dbReference type="AlphaFoldDB" id="A0A210PRT6"/>
<dbReference type="OrthoDB" id="2157380at2759"/>
<gene>
    <name evidence="1" type="ORF">KP79_PYT07167</name>
</gene>
<evidence type="ECO:0000313" key="1">
    <source>
        <dbReference type="EMBL" id="OWF39164.1"/>
    </source>
</evidence>